<dbReference type="InterPro" id="IPR023170">
    <property type="entry name" value="HhH_base_excis_C"/>
</dbReference>
<evidence type="ECO:0000256" key="3">
    <source>
        <dbReference type="ARBA" id="ARBA00023204"/>
    </source>
</evidence>
<dbReference type="GO" id="GO:0016799">
    <property type="term" value="F:hydrolase activity, hydrolyzing N-glycosyl compounds"/>
    <property type="evidence" value="ECO:0007669"/>
    <property type="project" value="InterPro"/>
</dbReference>
<accession>A0A6B2H2M7</accession>
<keyword evidence="2" id="KW-0378">Hydrolase</keyword>
<evidence type="ECO:0000256" key="1">
    <source>
        <dbReference type="ARBA" id="ARBA00022763"/>
    </source>
</evidence>
<keyword evidence="1" id="KW-0227">DNA damage</keyword>
<evidence type="ECO:0000256" key="2">
    <source>
        <dbReference type="ARBA" id="ARBA00022801"/>
    </source>
</evidence>
<dbReference type="Gene3D" id="1.10.1670.10">
    <property type="entry name" value="Helix-hairpin-Helix base-excision DNA repair enzymes (C-terminal)"/>
    <property type="match status" value="1"/>
</dbReference>
<name>A0A6B2H2M7_9BACT</name>
<evidence type="ECO:0000313" key="6">
    <source>
        <dbReference type="Proteomes" id="UP000478546"/>
    </source>
</evidence>
<dbReference type="RefSeq" id="WP_162347426.1">
    <property type="nucleotide sequence ID" value="NZ_JAAEAA010000025.1"/>
</dbReference>
<keyword evidence="4" id="KW-0326">Glycosidase</keyword>
<gene>
    <name evidence="5" type="ORF">GWO68_15690</name>
</gene>
<protein>
    <submittedName>
        <fullName evidence="5">8-oxoguanine DNA glycosylase</fullName>
    </submittedName>
</protein>
<dbReference type="GO" id="GO:0006281">
    <property type="term" value="P:DNA repair"/>
    <property type="evidence" value="ECO:0007669"/>
    <property type="project" value="UniProtKB-KW"/>
</dbReference>
<keyword evidence="3" id="KW-0234">DNA repair</keyword>
<proteinExistence type="predicted"/>
<dbReference type="GO" id="GO:0003906">
    <property type="term" value="F:DNA-(apurinic or apyrimidinic site) endonuclease activity"/>
    <property type="evidence" value="ECO:0007669"/>
    <property type="project" value="InterPro"/>
</dbReference>
<dbReference type="EMBL" id="JAAEAA010000025">
    <property type="protein sequence ID" value="NDK57365.1"/>
    <property type="molecule type" value="Genomic_DNA"/>
</dbReference>
<dbReference type="AlphaFoldDB" id="A0A6B2H2M7"/>
<evidence type="ECO:0000256" key="4">
    <source>
        <dbReference type="ARBA" id="ARBA00023295"/>
    </source>
</evidence>
<keyword evidence="6" id="KW-1185">Reference proteome</keyword>
<dbReference type="Gene3D" id="1.10.340.30">
    <property type="entry name" value="Hypothetical protein, domain 2"/>
    <property type="match status" value="1"/>
</dbReference>
<evidence type="ECO:0000313" key="5">
    <source>
        <dbReference type="EMBL" id="NDK57365.1"/>
    </source>
</evidence>
<dbReference type="Proteomes" id="UP000478546">
    <property type="component" value="Unassembled WGS sequence"/>
</dbReference>
<dbReference type="InterPro" id="IPR011257">
    <property type="entry name" value="DNA_glycosylase"/>
</dbReference>
<dbReference type="SUPFAM" id="SSF48150">
    <property type="entry name" value="DNA-glycosylase"/>
    <property type="match status" value="1"/>
</dbReference>
<sequence>MQLSIQLKSEIKIKGYDSNSVIDETECLGRISLSRYNIDSQEELLPGLLWGDYHQLFTPAYWKLQYDLYNVSTPVRSHRLGDSIIEEVVACLLGGYGIPAEIGLLALRRLKDEGLIKQNVTQHELEAALEKPLIKSDGKQIKYRFPRQKSKYIANFLSENCLNVMPTNCDDLDLRAWLLKVNGIGPKTASWITRNWLYSERVAILDIHILRAGMLAGFFPPDADVTKEYSELEKKYLLFCDAIKVLPSVMDAIIWEQMKFTNTLAIKLLKKQTICQEVATHQKSAVWGSRSQIALN</sequence>
<comment type="caution">
    <text evidence="5">The sequence shown here is derived from an EMBL/GenBank/DDBJ whole genome shotgun (WGS) entry which is preliminary data.</text>
</comment>
<dbReference type="InterPro" id="IPR012092">
    <property type="entry name" value="DNA_glyclase/AP_lyase_Ogg"/>
</dbReference>
<organism evidence="5 6">
    <name type="scientific">Pontibacter fetidus</name>
    <dbReference type="NCBI Taxonomy" id="2700082"/>
    <lineage>
        <taxon>Bacteria</taxon>
        <taxon>Pseudomonadati</taxon>
        <taxon>Bacteroidota</taxon>
        <taxon>Cytophagia</taxon>
        <taxon>Cytophagales</taxon>
        <taxon>Hymenobacteraceae</taxon>
        <taxon>Pontibacter</taxon>
    </lineage>
</organism>
<dbReference type="Pfam" id="PF22175">
    <property type="entry name" value="Ogg-HhH"/>
    <property type="match status" value="1"/>
</dbReference>
<reference evidence="5 6" key="1">
    <citation type="submission" date="2020-01" db="EMBL/GenBank/DDBJ databases">
        <authorList>
            <person name="Kim M.K."/>
        </authorList>
    </citation>
    <scope>NUCLEOTIDE SEQUENCE [LARGE SCALE GENOMIC DNA]</scope>
    <source>
        <strain evidence="5 6">BT213</strain>
    </source>
</reference>